<dbReference type="RefSeq" id="WP_115833326.1">
    <property type="nucleotide sequence ID" value="NZ_QNUL01000026.1"/>
</dbReference>
<gene>
    <name evidence="3" type="ORF">DSL64_23145</name>
</gene>
<feature type="transmembrane region" description="Helical" evidence="1">
    <location>
        <begin position="231"/>
        <end position="255"/>
    </location>
</feature>
<keyword evidence="1" id="KW-0472">Membrane</keyword>
<evidence type="ECO:0000313" key="4">
    <source>
        <dbReference type="Proteomes" id="UP000256373"/>
    </source>
</evidence>
<reference evidence="3 4" key="1">
    <citation type="submission" date="2018-07" db="EMBL/GenBank/DDBJ databases">
        <title>Dyadobacter roseus sp. nov., isolated from rose rhizosphere soil.</title>
        <authorList>
            <person name="Chen L."/>
        </authorList>
    </citation>
    <scope>NUCLEOTIDE SEQUENCE [LARGE SCALE GENOMIC DNA]</scope>
    <source>
        <strain evidence="3 4">RS19</strain>
    </source>
</reference>
<accession>A0A3D8Y8E2</accession>
<feature type="domain" description="Signal transduction histidine kinase internal region" evidence="2">
    <location>
        <begin position="350"/>
        <end position="430"/>
    </location>
</feature>
<feature type="transmembrane region" description="Helical" evidence="1">
    <location>
        <begin position="127"/>
        <end position="148"/>
    </location>
</feature>
<organism evidence="3 4">
    <name type="scientific">Dyadobacter luteus</name>
    <dbReference type="NCBI Taxonomy" id="2259619"/>
    <lineage>
        <taxon>Bacteria</taxon>
        <taxon>Pseudomonadati</taxon>
        <taxon>Bacteroidota</taxon>
        <taxon>Cytophagia</taxon>
        <taxon>Cytophagales</taxon>
        <taxon>Spirosomataceae</taxon>
        <taxon>Dyadobacter</taxon>
    </lineage>
</organism>
<dbReference type="Pfam" id="PF06580">
    <property type="entry name" value="His_kinase"/>
    <property type="match status" value="1"/>
</dbReference>
<dbReference type="GO" id="GO:0000155">
    <property type="term" value="F:phosphorelay sensor kinase activity"/>
    <property type="evidence" value="ECO:0007669"/>
    <property type="project" value="InterPro"/>
</dbReference>
<dbReference type="InterPro" id="IPR010559">
    <property type="entry name" value="Sig_transdc_His_kin_internal"/>
</dbReference>
<sequence length="536" mass="62185">MAQFLSRYGKAAFFLGVFTILIIISSWDYPGFYPKWIFVGLPLTVSTSLVLYAVIYFWLYPIFRIGKSGIRNWALLLGILVLFGAGFYFAGRLSISDEEYKASFKRIHNSMQSTYVEATTERVQSELIGGTTVTTLYFFGISWLFVYWHRKKNLKKRFSKWWKQQSRNTSGVHILYLSMGWIFWLFFTLSPVLVSGKTVVWETTLLMMVPSILFFYINLKTSFDLLANSKILLALLVTLCWWGILLFVKACWFLLITKGLGMPPILDGKDVYKEVAKVGDKNNVYYIMGKAIGMIVASTAFKELIILMASFIYGYDRTITRYRKQMAVIAETRQREQLKQKEMEKEVVDARLQSLKYQINPHFLFNSLNFLYSQSLPLSEDLARATMLLSKMMRYGLQENSEEAKVSLAGEVEHLQNFIEFNQLRFSNQLQIDFATEGQVAIRRIMPLLLITFVENAFKYGELHQAEHPLQIHLKVDSQKLIFFVRNKKRKGPKEDSTGIGLENIKRRLALGYPDRHKLTISDEEDFYTTELTVEL</sequence>
<evidence type="ECO:0000259" key="2">
    <source>
        <dbReference type="Pfam" id="PF06580"/>
    </source>
</evidence>
<dbReference type="InterPro" id="IPR050640">
    <property type="entry name" value="Bact_2-comp_sensor_kinase"/>
</dbReference>
<dbReference type="Proteomes" id="UP000256373">
    <property type="component" value="Unassembled WGS sequence"/>
</dbReference>
<feature type="transmembrane region" description="Helical" evidence="1">
    <location>
        <begin position="291"/>
        <end position="315"/>
    </location>
</feature>
<proteinExistence type="predicted"/>
<dbReference type="InterPro" id="IPR036890">
    <property type="entry name" value="HATPase_C_sf"/>
</dbReference>
<protein>
    <recommendedName>
        <fullName evidence="2">Signal transduction histidine kinase internal region domain-containing protein</fullName>
    </recommendedName>
</protein>
<name>A0A3D8Y8E2_9BACT</name>
<keyword evidence="4" id="KW-1185">Reference proteome</keyword>
<feature type="transmembrane region" description="Helical" evidence="1">
    <location>
        <begin position="72"/>
        <end position="91"/>
    </location>
</feature>
<dbReference type="AlphaFoldDB" id="A0A3D8Y8E2"/>
<evidence type="ECO:0000313" key="3">
    <source>
        <dbReference type="EMBL" id="REA57638.1"/>
    </source>
</evidence>
<dbReference type="Gene3D" id="3.30.565.10">
    <property type="entry name" value="Histidine kinase-like ATPase, C-terminal domain"/>
    <property type="match status" value="1"/>
</dbReference>
<dbReference type="OrthoDB" id="9792992at2"/>
<dbReference type="EMBL" id="QNUL01000026">
    <property type="protein sequence ID" value="REA57638.1"/>
    <property type="molecule type" value="Genomic_DNA"/>
</dbReference>
<dbReference type="PANTHER" id="PTHR34220:SF7">
    <property type="entry name" value="SENSOR HISTIDINE KINASE YPDA"/>
    <property type="match status" value="1"/>
</dbReference>
<dbReference type="GO" id="GO:0016020">
    <property type="term" value="C:membrane"/>
    <property type="evidence" value="ECO:0007669"/>
    <property type="project" value="InterPro"/>
</dbReference>
<comment type="caution">
    <text evidence="3">The sequence shown here is derived from an EMBL/GenBank/DDBJ whole genome shotgun (WGS) entry which is preliminary data.</text>
</comment>
<keyword evidence="1" id="KW-1133">Transmembrane helix</keyword>
<feature type="transmembrane region" description="Helical" evidence="1">
    <location>
        <begin position="12"/>
        <end position="30"/>
    </location>
</feature>
<keyword evidence="1" id="KW-0812">Transmembrane</keyword>
<evidence type="ECO:0000256" key="1">
    <source>
        <dbReference type="SAM" id="Phobius"/>
    </source>
</evidence>
<feature type="transmembrane region" description="Helical" evidence="1">
    <location>
        <begin position="199"/>
        <end position="219"/>
    </location>
</feature>
<dbReference type="PANTHER" id="PTHR34220">
    <property type="entry name" value="SENSOR HISTIDINE KINASE YPDA"/>
    <property type="match status" value="1"/>
</dbReference>
<feature type="transmembrane region" description="Helical" evidence="1">
    <location>
        <begin position="36"/>
        <end position="60"/>
    </location>
</feature>
<feature type="transmembrane region" description="Helical" evidence="1">
    <location>
        <begin position="169"/>
        <end position="187"/>
    </location>
</feature>